<organism evidence="6 7">
    <name type="scientific">Microbacterium panaciterrae</name>
    <dbReference type="NCBI Taxonomy" id="985759"/>
    <lineage>
        <taxon>Bacteria</taxon>
        <taxon>Bacillati</taxon>
        <taxon>Actinomycetota</taxon>
        <taxon>Actinomycetes</taxon>
        <taxon>Micrococcales</taxon>
        <taxon>Microbacteriaceae</taxon>
        <taxon>Microbacterium</taxon>
    </lineage>
</organism>
<proteinExistence type="predicted"/>
<evidence type="ECO:0000256" key="2">
    <source>
        <dbReference type="ARBA" id="ARBA00022777"/>
    </source>
</evidence>
<protein>
    <submittedName>
        <fullName evidence="6">GAF and ANTAR domain-containing protein</fullName>
    </submittedName>
</protein>
<evidence type="ECO:0000256" key="1">
    <source>
        <dbReference type="ARBA" id="ARBA00022679"/>
    </source>
</evidence>
<dbReference type="InterPro" id="IPR005561">
    <property type="entry name" value="ANTAR"/>
</dbReference>
<dbReference type="Gene3D" id="3.30.450.40">
    <property type="match status" value="1"/>
</dbReference>
<dbReference type="SMART" id="SM01012">
    <property type="entry name" value="ANTAR"/>
    <property type="match status" value="1"/>
</dbReference>
<sequence length="246" mass="26222">MSETTREVRLSEAFVKLSDTLVADYDVVDLLHMLMQECISILDTQAGGILLANRFGSLELVASTSERADLVEVMQLAAGSGPCIDCFTSGTPNNIADISESAATWPEFAAAALSQGFRSLYTTPLRLRGNVIGALNLFGTEIGALNEADAAAVRALAAVATIGVLQARLVNEKTLLAEQLQHALDSRILIEQAKGVLSEIGNLDMDAAFDALRGYARDHNLALRTVAENVVDRSLDILSTQRTSTG</sequence>
<evidence type="ECO:0000313" key="6">
    <source>
        <dbReference type="EMBL" id="GAA4483841.1"/>
    </source>
</evidence>
<accession>A0ABP8PBP8</accession>
<dbReference type="RefSeq" id="WP_345185916.1">
    <property type="nucleotide sequence ID" value="NZ_BAABGP010000010.1"/>
</dbReference>
<dbReference type="InterPro" id="IPR003018">
    <property type="entry name" value="GAF"/>
</dbReference>
<comment type="caution">
    <text evidence="6">The sequence shown here is derived from an EMBL/GenBank/DDBJ whole genome shotgun (WGS) entry which is preliminary data.</text>
</comment>
<dbReference type="SUPFAM" id="SSF55781">
    <property type="entry name" value="GAF domain-like"/>
    <property type="match status" value="1"/>
</dbReference>
<evidence type="ECO:0000256" key="3">
    <source>
        <dbReference type="ARBA" id="ARBA00023015"/>
    </source>
</evidence>
<dbReference type="PIRSF" id="PIRSF036625">
    <property type="entry name" value="GAF_ANTAR"/>
    <property type="match status" value="1"/>
</dbReference>
<dbReference type="SUPFAM" id="SSF52172">
    <property type="entry name" value="CheY-like"/>
    <property type="match status" value="1"/>
</dbReference>
<keyword evidence="3" id="KW-0805">Transcription regulation</keyword>
<dbReference type="InterPro" id="IPR012074">
    <property type="entry name" value="GAF_ANTAR"/>
</dbReference>
<keyword evidence="1" id="KW-0808">Transferase</keyword>
<keyword evidence="7" id="KW-1185">Reference proteome</keyword>
<feature type="domain" description="ANTAR" evidence="5">
    <location>
        <begin position="170"/>
        <end position="231"/>
    </location>
</feature>
<evidence type="ECO:0000259" key="5">
    <source>
        <dbReference type="PROSITE" id="PS50921"/>
    </source>
</evidence>
<evidence type="ECO:0000256" key="4">
    <source>
        <dbReference type="ARBA" id="ARBA00023163"/>
    </source>
</evidence>
<keyword evidence="2" id="KW-0418">Kinase</keyword>
<dbReference type="Gene3D" id="1.10.10.10">
    <property type="entry name" value="Winged helix-like DNA-binding domain superfamily/Winged helix DNA-binding domain"/>
    <property type="match status" value="1"/>
</dbReference>
<dbReference type="InterPro" id="IPR011006">
    <property type="entry name" value="CheY-like_superfamily"/>
</dbReference>
<dbReference type="Pfam" id="PF13185">
    <property type="entry name" value="GAF_2"/>
    <property type="match status" value="1"/>
</dbReference>
<reference evidence="7" key="1">
    <citation type="journal article" date="2019" name="Int. J. Syst. Evol. Microbiol.">
        <title>The Global Catalogue of Microorganisms (GCM) 10K type strain sequencing project: providing services to taxonomists for standard genome sequencing and annotation.</title>
        <authorList>
            <consortium name="The Broad Institute Genomics Platform"/>
            <consortium name="The Broad Institute Genome Sequencing Center for Infectious Disease"/>
            <person name="Wu L."/>
            <person name="Ma J."/>
        </authorList>
    </citation>
    <scope>NUCLEOTIDE SEQUENCE [LARGE SCALE GENOMIC DNA]</scope>
    <source>
        <strain evidence="7">JCM 17839</strain>
    </source>
</reference>
<dbReference type="Proteomes" id="UP001500731">
    <property type="component" value="Unassembled WGS sequence"/>
</dbReference>
<evidence type="ECO:0000313" key="7">
    <source>
        <dbReference type="Proteomes" id="UP001500731"/>
    </source>
</evidence>
<gene>
    <name evidence="6" type="ORF">GCM10023171_15920</name>
</gene>
<dbReference type="SMART" id="SM00065">
    <property type="entry name" value="GAF"/>
    <property type="match status" value="1"/>
</dbReference>
<dbReference type="PROSITE" id="PS50921">
    <property type="entry name" value="ANTAR"/>
    <property type="match status" value="1"/>
</dbReference>
<name>A0ABP8PBP8_9MICO</name>
<keyword evidence="4" id="KW-0804">Transcription</keyword>
<dbReference type="Pfam" id="PF03861">
    <property type="entry name" value="ANTAR"/>
    <property type="match status" value="1"/>
</dbReference>
<dbReference type="InterPro" id="IPR029016">
    <property type="entry name" value="GAF-like_dom_sf"/>
</dbReference>
<dbReference type="EMBL" id="BAABGP010000010">
    <property type="protein sequence ID" value="GAA4483841.1"/>
    <property type="molecule type" value="Genomic_DNA"/>
</dbReference>
<dbReference type="InterPro" id="IPR036388">
    <property type="entry name" value="WH-like_DNA-bd_sf"/>
</dbReference>